<name>A0A286NVD0_9BACT</name>
<dbReference type="AlphaFoldDB" id="A0A286NVD0"/>
<evidence type="ECO:0000313" key="2">
    <source>
        <dbReference type="EMBL" id="ATB27085.1"/>
    </source>
</evidence>
<dbReference type="Proteomes" id="UP000217289">
    <property type="component" value="Chromosome"/>
</dbReference>
<dbReference type="GO" id="GO:0016810">
    <property type="term" value="F:hydrolase activity, acting on carbon-nitrogen (but not peptide) bonds"/>
    <property type="evidence" value="ECO:0007669"/>
    <property type="project" value="InterPro"/>
</dbReference>
<feature type="domain" description="Amidohydrolase 3" evidence="1">
    <location>
        <begin position="96"/>
        <end position="354"/>
    </location>
</feature>
<organism evidence="2 3">
    <name type="scientific">Melittangium boletus DSM 14713</name>
    <dbReference type="NCBI Taxonomy" id="1294270"/>
    <lineage>
        <taxon>Bacteria</taxon>
        <taxon>Pseudomonadati</taxon>
        <taxon>Myxococcota</taxon>
        <taxon>Myxococcia</taxon>
        <taxon>Myxococcales</taxon>
        <taxon>Cystobacterineae</taxon>
        <taxon>Archangiaceae</taxon>
        <taxon>Melittangium</taxon>
    </lineage>
</organism>
<dbReference type="InterPro" id="IPR013108">
    <property type="entry name" value="Amidohydro_3"/>
</dbReference>
<dbReference type="Gene3D" id="3.20.20.140">
    <property type="entry name" value="Metal-dependent hydrolases"/>
    <property type="match status" value="1"/>
</dbReference>
<dbReference type="InterPro" id="IPR032466">
    <property type="entry name" value="Metal_Hydrolase"/>
</dbReference>
<dbReference type="SUPFAM" id="SSF51556">
    <property type="entry name" value="Metallo-dependent hydrolases"/>
    <property type="match status" value="1"/>
</dbReference>
<dbReference type="PANTHER" id="PTHR22642:SF2">
    <property type="entry name" value="PROTEIN LONG AFTER FAR-RED 3"/>
    <property type="match status" value="1"/>
</dbReference>
<protein>
    <submittedName>
        <fullName evidence="2">Amidohydrolase</fullName>
    </submittedName>
</protein>
<dbReference type="Pfam" id="PF07969">
    <property type="entry name" value="Amidohydro_3"/>
    <property type="match status" value="1"/>
</dbReference>
<proteinExistence type="predicted"/>
<dbReference type="SUPFAM" id="SSF51338">
    <property type="entry name" value="Composite domain of metallo-dependent hydrolases"/>
    <property type="match status" value="1"/>
</dbReference>
<dbReference type="PANTHER" id="PTHR22642">
    <property type="entry name" value="IMIDAZOLONEPROPIONASE"/>
    <property type="match status" value="1"/>
</dbReference>
<keyword evidence="3" id="KW-1185">Reference proteome</keyword>
<keyword evidence="2" id="KW-0378">Hydrolase</keyword>
<dbReference type="KEGG" id="mbd:MEBOL_000520"/>
<sequence length="362" mass="39634">MTHSHPSGSGCAHCSCSNPVVSVLEKKLFKPELLSALFQRRERDAASTPVSQIITGGTIRPLINGSSKPVDAIGIHQGKVIAVGRLSDVEAAMNAQGLTGYQVDPYACRPANNHGLFNFTDPNQDQPTEVPDAYRSLIKAAMGKGWPLMIHANGDQAVRFTLQVYDEAISKQQAGARRHRIEHCSLLVPEQITTMRDKGISPSFLIGHVGYWGHAFRQVIFKDKAEQHLDLCRSALDAGLRISLHSDCEVSPLGPLRMMEQSITRIMEAAPPTEGGKPPALNPYECITKEQALRAVTYDAAWQCYADKWVGSLDTGHFADFVILAQDPLTLGDCYLKMRDIPVVETWKDGIRVYTGATAGTK</sequence>
<dbReference type="InterPro" id="IPR011059">
    <property type="entry name" value="Metal-dep_hydrolase_composite"/>
</dbReference>
<evidence type="ECO:0000313" key="3">
    <source>
        <dbReference type="Proteomes" id="UP000217289"/>
    </source>
</evidence>
<gene>
    <name evidence="2" type="ORF">MEBOL_000520</name>
</gene>
<accession>A0A286NVD0</accession>
<evidence type="ECO:0000259" key="1">
    <source>
        <dbReference type="Pfam" id="PF07969"/>
    </source>
</evidence>
<dbReference type="EMBL" id="CP022163">
    <property type="protein sequence ID" value="ATB27085.1"/>
    <property type="molecule type" value="Genomic_DNA"/>
</dbReference>
<reference evidence="2 3" key="1">
    <citation type="submission" date="2017-06" db="EMBL/GenBank/DDBJ databases">
        <authorList>
            <person name="Kim H.J."/>
            <person name="Triplett B.A."/>
        </authorList>
    </citation>
    <scope>NUCLEOTIDE SEQUENCE [LARGE SCALE GENOMIC DNA]</scope>
    <source>
        <strain evidence="2 3">DSM 14713</strain>
    </source>
</reference>